<evidence type="ECO:0000256" key="5">
    <source>
        <dbReference type="ARBA" id="ARBA00022827"/>
    </source>
</evidence>
<keyword evidence="6" id="KW-0560">Oxidoreductase</keyword>
<evidence type="ECO:0000259" key="13">
    <source>
        <dbReference type="PROSITE" id="PS51085"/>
    </source>
</evidence>
<dbReference type="InterPro" id="IPR017938">
    <property type="entry name" value="Riboflavin_synthase-like_b-brl"/>
</dbReference>
<dbReference type="Pfam" id="PF00175">
    <property type="entry name" value="NAD_binding_1"/>
    <property type="match status" value="1"/>
</dbReference>
<dbReference type="InterPro" id="IPR036010">
    <property type="entry name" value="2Fe-2S_ferredoxin-like_sf"/>
</dbReference>
<evidence type="ECO:0000256" key="12">
    <source>
        <dbReference type="SAM" id="Phobius"/>
    </source>
</evidence>
<dbReference type="Proteomes" id="UP001314635">
    <property type="component" value="Unassembled WGS sequence"/>
</dbReference>
<dbReference type="PROSITE" id="PS51085">
    <property type="entry name" value="2FE2S_FER_2"/>
    <property type="match status" value="1"/>
</dbReference>
<dbReference type="Pfam" id="PF00111">
    <property type="entry name" value="Fer2"/>
    <property type="match status" value="1"/>
</dbReference>
<organism evidence="15 16">
    <name type="scientific">Bradyrhizobium denitrificans</name>
    <dbReference type="NCBI Taxonomy" id="2734912"/>
    <lineage>
        <taxon>Bacteria</taxon>
        <taxon>Pseudomonadati</taxon>
        <taxon>Pseudomonadota</taxon>
        <taxon>Alphaproteobacteria</taxon>
        <taxon>Hyphomicrobiales</taxon>
        <taxon>Nitrobacteraceae</taxon>
        <taxon>Bradyrhizobium</taxon>
    </lineage>
</organism>
<comment type="caution">
    <text evidence="15">The sequence shown here is derived from an EMBL/GenBank/DDBJ whole genome shotgun (WGS) entry which is preliminary data.</text>
</comment>
<dbReference type="PRINTS" id="PR00406">
    <property type="entry name" value="CYTB5RDTASE"/>
</dbReference>
<dbReference type="CDD" id="cd06217">
    <property type="entry name" value="FNR_iron_sulfur_binding_3"/>
    <property type="match status" value="1"/>
</dbReference>
<dbReference type="PRINTS" id="PR00371">
    <property type="entry name" value="FPNCR"/>
</dbReference>
<proteinExistence type="inferred from homology"/>
<evidence type="ECO:0000256" key="1">
    <source>
        <dbReference type="ARBA" id="ARBA00001974"/>
    </source>
</evidence>
<dbReference type="CDD" id="cd00207">
    <property type="entry name" value="fer2"/>
    <property type="match status" value="1"/>
</dbReference>
<feature type="domain" description="2Fe-2S ferredoxin-type" evidence="13">
    <location>
        <begin position="624"/>
        <end position="708"/>
    </location>
</feature>
<evidence type="ECO:0000259" key="14">
    <source>
        <dbReference type="PROSITE" id="PS51384"/>
    </source>
</evidence>
<evidence type="ECO:0000313" key="15">
    <source>
        <dbReference type="EMBL" id="MBR1135270.1"/>
    </source>
</evidence>
<evidence type="ECO:0000256" key="2">
    <source>
        <dbReference type="ARBA" id="ARBA00022630"/>
    </source>
</evidence>
<evidence type="ECO:0000256" key="8">
    <source>
        <dbReference type="ARBA" id="ARBA00023014"/>
    </source>
</evidence>
<evidence type="ECO:0000256" key="7">
    <source>
        <dbReference type="ARBA" id="ARBA00023004"/>
    </source>
</evidence>
<evidence type="ECO:0000256" key="10">
    <source>
        <dbReference type="ARBA" id="ARBA00061434"/>
    </source>
</evidence>
<dbReference type="InterPro" id="IPR001433">
    <property type="entry name" value="OxRdtase_FAD/NAD-bd"/>
</dbReference>
<evidence type="ECO:0000256" key="9">
    <source>
        <dbReference type="ARBA" id="ARBA00034078"/>
    </source>
</evidence>
<evidence type="ECO:0000256" key="11">
    <source>
        <dbReference type="SAM" id="MobiDB-lite"/>
    </source>
</evidence>
<gene>
    <name evidence="15" type="ORF">JQ619_05805</name>
</gene>
<comment type="cofactor">
    <cofactor evidence="1">
        <name>FAD</name>
        <dbReference type="ChEBI" id="CHEBI:57692"/>
    </cofactor>
</comment>
<keyword evidence="12" id="KW-0472">Membrane</keyword>
<feature type="region of interest" description="Disordered" evidence="11">
    <location>
        <begin position="67"/>
        <end position="119"/>
    </location>
</feature>
<sequence>MPDQVARILLAAGILIAWVHPALSHLKQTGNSAPDITSAASSLPSRWIGTGGPLNDDPHRAVIAQAPDGHSEHHPKGGASTPDTPTISPPATPPTPQSNSPVGSPSPAQSMPGMGSSAPGAGGAMGGMMGGCMGAGCMGASRKEFYASLMAMPNLSPEQRQRIEAQARAWINAGTEEIASAENALRHANAAGDSVGAEQATSRMRDALAQVKSGNTILRSLSEGKPPRQIALDWFKGEMNLAPDTVIQDPVGPLGLSWFHLVTMALVTAFAAAMLAIYLSRMRRANALIDRLTGARPAPGTSAPAVPAVPTAGSPAAGASGVAAADPASSKATVAPASSPRTGLWKGQLRVAAIFRETPQVKTFRLRDPQGGPIPFSFAPGQFLTYSADIDGKRVRRSYTIASSAAQTAYVETTIKREEKGVFSEFMHDQISEGDLIDVIAPSGVFTFTGVESDSVVLIGGGVGITPLMAAIRYLADTCWNGEIYLVYGARSTEEFIFRDELEHRQRKMHNLHVAATMARSAGTSWMGAEGPINREFLIQSVPDIAKRRVHLCGPPGMMQAMRKLLADLAIPSAQVKTEAFGPALGAVPPPGFTEVAGIREVSGAAGTVSAPPIGVSAIGPATASLRFAKSDKVVPLPPDKSVLEIAESIGVPIDYSCRVGVCGVCKTKLLEGNVTMEVEEALTPEDKANGIILACQAKSIGNLVVEA</sequence>
<dbReference type="InterPro" id="IPR017927">
    <property type="entry name" value="FAD-bd_FR_type"/>
</dbReference>
<evidence type="ECO:0000256" key="3">
    <source>
        <dbReference type="ARBA" id="ARBA00022714"/>
    </source>
</evidence>
<feature type="transmembrane region" description="Helical" evidence="12">
    <location>
        <begin position="258"/>
        <end position="279"/>
    </location>
</feature>
<dbReference type="Gene3D" id="3.10.20.30">
    <property type="match status" value="1"/>
</dbReference>
<keyword evidence="7" id="KW-0408">Iron</keyword>
<feature type="compositionally biased region" description="Low complexity" evidence="11">
    <location>
        <begin position="110"/>
        <end position="119"/>
    </location>
</feature>
<keyword evidence="2" id="KW-0285">Flavoprotein</keyword>
<dbReference type="InterPro" id="IPR006058">
    <property type="entry name" value="2Fe2S_fd_BS"/>
</dbReference>
<keyword evidence="4" id="KW-0479">Metal-binding</keyword>
<dbReference type="SUPFAM" id="SSF63380">
    <property type="entry name" value="Riboflavin synthase domain-like"/>
    <property type="match status" value="1"/>
</dbReference>
<dbReference type="InterPro" id="IPR050415">
    <property type="entry name" value="MRET"/>
</dbReference>
<dbReference type="SUPFAM" id="SSF52343">
    <property type="entry name" value="Ferredoxin reductase-like, C-terminal NADP-linked domain"/>
    <property type="match status" value="1"/>
</dbReference>
<protein>
    <submittedName>
        <fullName evidence="15">2Fe-2S iron-sulfur cluster binding domain-containing protein</fullName>
    </submittedName>
</protein>
<comment type="cofactor">
    <cofactor evidence="9">
        <name>[2Fe-2S] cluster</name>
        <dbReference type="ChEBI" id="CHEBI:190135"/>
    </cofactor>
</comment>
<evidence type="ECO:0000256" key="4">
    <source>
        <dbReference type="ARBA" id="ARBA00022723"/>
    </source>
</evidence>
<dbReference type="Pfam" id="PF00970">
    <property type="entry name" value="FAD_binding_6"/>
    <property type="match status" value="1"/>
</dbReference>
<keyword evidence="8" id="KW-0411">Iron-sulfur</keyword>
<feature type="compositionally biased region" description="Pro residues" evidence="11">
    <location>
        <begin position="87"/>
        <end position="96"/>
    </location>
</feature>
<dbReference type="SUPFAM" id="SSF54292">
    <property type="entry name" value="2Fe-2S ferredoxin-like"/>
    <property type="match status" value="1"/>
</dbReference>
<dbReference type="PANTHER" id="PTHR47354">
    <property type="entry name" value="NADH OXIDOREDUCTASE HCR"/>
    <property type="match status" value="1"/>
</dbReference>
<dbReference type="Gene3D" id="3.40.50.80">
    <property type="entry name" value="Nucleotide-binding domain of ferredoxin-NADP reductase (FNR) module"/>
    <property type="match status" value="1"/>
</dbReference>
<dbReference type="InterPro" id="IPR012675">
    <property type="entry name" value="Beta-grasp_dom_sf"/>
</dbReference>
<name>A0ABS5G1S4_9BRAD</name>
<evidence type="ECO:0000256" key="6">
    <source>
        <dbReference type="ARBA" id="ARBA00023002"/>
    </source>
</evidence>
<feature type="domain" description="FAD-binding FR-type" evidence="14">
    <location>
        <begin position="344"/>
        <end position="449"/>
    </location>
</feature>
<dbReference type="InterPro" id="IPR008333">
    <property type="entry name" value="Cbr1-like_FAD-bd_dom"/>
</dbReference>
<dbReference type="InterPro" id="IPR001709">
    <property type="entry name" value="Flavoprot_Pyr_Nucl_cyt_Rdtase"/>
</dbReference>
<keyword evidence="12" id="KW-0812">Transmembrane</keyword>
<dbReference type="PROSITE" id="PS00197">
    <property type="entry name" value="2FE2S_FER_1"/>
    <property type="match status" value="1"/>
</dbReference>
<evidence type="ECO:0000313" key="16">
    <source>
        <dbReference type="Proteomes" id="UP001314635"/>
    </source>
</evidence>
<dbReference type="EMBL" id="JAFCLK010000004">
    <property type="protein sequence ID" value="MBR1135270.1"/>
    <property type="molecule type" value="Genomic_DNA"/>
</dbReference>
<keyword evidence="12" id="KW-1133">Transmembrane helix</keyword>
<dbReference type="InterPro" id="IPR039261">
    <property type="entry name" value="FNR_nucleotide-bd"/>
</dbReference>
<reference evidence="16" key="1">
    <citation type="journal article" date="2021" name="ISME J.">
        <title>Evolutionary origin and ecological implication of a unique nif island in free-living Bradyrhizobium lineages.</title>
        <authorList>
            <person name="Tao J."/>
        </authorList>
    </citation>
    <scope>NUCLEOTIDE SEQUENCE [LARGE SCALE GENOMIC DNA]</scope>
    <source>
        <strain evidence="16">SZCCT0094</strain>
    </source>
</reference>
<dbReference type="InterPro" id="IPR001041">
    <property type="entry name" value="2Fe-2S_ferredoxin-type"/>
</dbReference>
<dbReference type="Gene3D" id="2.40.30.10">
    <property type="entry name" value="Translation factors"/>
    <property type="match status" value="1"/>
</dbReference>
<accession>A0ABS5G1S4</accession>
<comment type="similarity">
    <text evidence="10">In the N-terminal section; belongs to the FAD-binding oxidoreductase type 6 family.</text>
</comment>
<keyword evidence="5" id="KW-0274">FAD</keyword>
<dbReference type="PROSITE" id="PS51384">
    <property type="entry name" value="FAD_FR"/>
    <property type="match status" value="1"/>
</dbReference>
<keyword evidence="3" id="KW-0001">2Fe-2S</keyword>
<dbReference type="PANTHER" id="PTHR47354:SF6">
    <property type="entry name" value="NADH OXIDOREDUCTASE HCR"/>
    <property type="match status" value="1"/>
</dbReference>
<keyword evidence="16" id="KW-1185">Reference proteome</keyword>